<dbReference type="GO" id="GO:0005829">
    <property type="term" value="C:cytosol"/>
    <property type="evidence" value="ECO:0007669"/>
    <property type="project" value="TreeGrafter"/>
</dbReference>
<dbReference type="SMART" id="SM00220">
    <property type="entry name" value="S_TKc"/>
    <property type="match status" value="1"/>
</dbReference>
<dbReference type="InterPro" id="IPR008271">
    <property type="entry name" value="Ser/Thr_kinase_AS"/>
</dbReference>
<dbReference type="GO" id="GO:0005524">
    <property type="term" value="F:ATP binding"/>
    <property type="evidence" value="ECO:0007669"/>
    <property type="project" value="UniProtKB-UniRule"/>
</dbReference>
<comment type="subcellular location">
    <subcellularLocation>
        <location evidence="1">Cytoplasm</location>
    </subcellularLocation>
</comment>
<feature type="region of interest" description="Disordered" evidence="13">
    <location>
        <begin position="521"/>
        <end position="543"/>
    </location>
</feature>
<keyword evidence="3" id="KW-0963">Cytoplasm</keyword>
<evidence type="ECO:0000256" key="11">
    <source>
        <dbReference type="ARBA" id="ARBA00048679"/>
    </source>
</evidence>
<dbReference type="InterPro" id="IPR011009">
    <property type="entry name" value="Kinase-like_dom_sf"/>
</dbReference>
<evidence type="ECO:0000256" key="9">
    <source>
        <dbReference type="ARBA" id="ARBA00022840"/>
    </source>
</evidence>
<dbReference type="GO" id="GO:0045719">
    <property type="term" value="P:negative regulation of glycogen biosynthetic process"/>
    <property type="evidence" value="ECO:0007669"/>
    <property type="project" value="TreeGrafter"/>
</dbReference>
<dbReference type="GO" id="GO:0004674">
    <property type="term" value="F:protein serine/threonine kinase activity"/>
    <property type="evidence" value="ECO:0007669"/>
    <property type="project" value="UniProtKB-KW"/>
</dbReference>
<dbReference type="PROSITE" id="PS00107">
    <property type="entry name" value="PROTEIN_KINASE_ATP"/>
    <property type="match status" value="1"/>
</dbReference>
<evidence type="ECO:0000256" key="3">
    <source>
        <dbReference type="ARBA" id="ARBA00022490"/>
    </source>
</evidence>
<dbReference type="PROSITE" id="PS00108">
    <property type="entry name" value="PROTEIN_KINASE_ST"/>
    <property type="match status" value="1"/>
</dbReference>
<comment type="caution">
    <text evidence="15">The sequence shown here is derived from an EMBL/GenBank/DDBJ whole genome shotgun (WGS) entry which is preliminary data.</text>
</comment>
<dbReference type="InterPro" id="IPR000719">
    <property type="entry name" value="Prot_kinase_dom"/>
</dbReference>
<protein>
    <recommendedName>
        <fullName evidence="2">non-specific serine/threonine protein kinase</fullName>
        <ecNumber evidence="2">2.7.11.1</ecNumber>
    </recommendedName>
</protein>
<accession>A0A8H4B647</accession>
<dbReference type="EC" id="2.7.11.1" evidence="2"/>
<dbReference type="InterPro" id="IPR017441">
    <property type="entry name" value="Protein_kinase_ATP_BS"/>
</dbReference>
<evidence type="ECO:0000259" key="14">
    <source>
        <dbReference type="PROSITE" id="PS50011"/>
    </source>
</evidence>
<evidence type="ECO:0000256" key="10">
    <source>
        <dbReference type="ARBA" id="ARBA00047899"/>
    </source>
</evidence>
<evidence type="ECO:0000256" key="6">
    <source>
        <dbReference type="ARBA" id="ARBA00022679"/>
    </source>
</evidence>
<organism evidence="15 16">
    <name type="scientific">Mucor circinelloides f. lusitanicus</name>
    <name type="common">Mucor racemosus var. lusitanicus</name>
    <dbReference type="NCBI Taxonomy" id="29924"/>
    <lineage>
        <taxon>Eukaryota</taxon>
        <taxon>Fungi</taxon>
        <taxon>Fungi incertae sedis</taxon>
        <taxon>Mucoromycota</taxon>
        <taxon>Mucoromycotina</taxon>
        <taxon>Mucoromycetes</taxon>
        <taxon>Mucorales</taxon>
        <taxon>Mucorineae</taxon>
        <taxon>Mucoraceae</taxon>
        <taxon>Mucor</taxon>
    </lineage>
</organism>
<keyword evidence="6" id="KW-0808">Transferase</keyword>
<evidence type="ECO:0000256" key="8">
    <source>
        <dbReference type="ARBA" id="ARBA00022777"/>
    </source>
</evidence>
<reference evidence="15 16" key="1">
    <citation type="submission" date="2019-09" db="EMBL/GenBank/DDBJ databases">
        <authorList>
            <consortium name="DOE Joint Genome Institute"/>
            <person name="Mondo S.J."/>
            <person name="Navarro-Mendoza M.I."/>
            <person name="Perez-Arques C."/>
            <person name="Panchal S."/>
            <person name="Nicolas F.E."/>
            <person name="Ganguly P."/>
            <person name="Pangilinan J."/>
            <person name="Grigoriev I."/>
            <person name="Heitman J."/>
            <person name="Sanya K."/>
            <person name="Garre V."/>
        </authorList>
    </citation>
    <scope>NUCLEOTIDE SEQUENCE [LARGE SCALE GENOMIC DNA]</scope>
    <source>
        <strain evidence="15 16">MU402</strain>
    </source>
</reference>
<evidence type="ECO:0000256" key="2">
    <source>
        <dbReference type="ARBA" id="ARBA00012513"/>
    </source>
</evidence>
<feature type="compositionally biased region" description="Polar residues" evidence="13">
    <location>
        <begin position="53"/>
        <end position="66"/>
    </location>
</feature>
<feature type="compositionally biased region" description="Low complexity" evidence="13">
    <location>
        <begin position="90"/>
        <end position="105"/>
    </location>
</feature>
<dbReference type="Gene3D" id="3.30.450.20">
    <property type="entry name" value="PAS domain"/>
    <property type="match status" value="1"/>
</dbReference>
<feature type="region of interest" description="Disordered" evidence="13">
    <location>
        <begin position="53"/>
        <end position="124"/>
    </location>
</feature>
<evidence type="ECO:0000256" key="13">
    <source>
        <dbReference type="SAM" id="MobiDB-lite"/>
    </source>
</evidence>
<evidence type="ECO:0000256" key="7">
    <source>
        <dbReference type="ARBA" id="ARBA00022741"/>
    </source>
</evidence>
<evidence type="ECO:0000313" key="16">
    <source>
        <dbReference type="Proteomes" id="UP000469890"/>
    </source>
</evidence>
<feature type="binding site" evidence="12">
    <location>
        <position position="614"/>
    </location>
    <ligand>
        <name>ATP</name>
        <dbReference type="ChEBI" id="CHEBI:30616"/>
    </ligand>
</feature>
<evidence type="ECO:0000256" key="5">
    <source>
        <dbReference type="ARBA" id="ARBA00022553"/>
    </source>
</evidence>
<keyword evidence="9 12" id="KW-0067">ATP-binding</keyword>
<dbReference type="FunFam" id="1.10.510.10:FF:000320">
    <property type="entry name" value="Serine/threonine protein kinase"/>
    <property type="match status" value="1"/>
</dbReference>
<dbReference type="EMBL" id="JAAECE010000015">
    <property type="protein sequence ID" value="KAF1796026.1"/>
    <property type="molecule type" value="Genomic_DNA"/>
</dbReference>
<keyword evidence="4" id="KW-0723">Serine/threonine-protein kinase</keyword>
<dbReference type="FunFam" id="3.30.200.20:FF:000314">
    <property type="entry name" value="Serine/threonine protein kinase"/>
    <property type="match status" value="1"/>
</dbReference>
<dbReference type="AlphaFoldDB" id="A0A8H4B647"/>
<dbReference type="Proteomes" id="UP000469890">
    <property type="component" value="Unassembled WGS sequence"/>
</dbReference>
<evidence type="ECO:0000256" key="12">
    <source>
        <dbReference type="PROSITE-ProRule" id="PRU10141"/>
    </source>
</evidence>
<dbReference type="PROSITE" id="PS50011">
    <property type="entry name" value="PROTEIN_KINASE_DOM"/>
    <property type="match status" value="1"/>
</dbReference>
<dbReference type="SUPFAM" id="SSF56112">
    <property type="entry name" value="Protein kinase-like (PK-like)"/>
    <property type="match status" value="1"/>
</dbReference>
<keyword evidence="7 12" id="KW-0547">Nucleotide-binding</keyword>
<feature type="domain" description="Protein kinase" evidence="14">
    <location>
        <begin position="579"/>
        <end position="838"/>
    </location>
</feature>
<comment type="catalytic activity">
    <reaction evidence="10">
        <text>L-threonyl-[protein] + ATP = O-phospho-L-threonyl-[protein] + ADP + H(+)</text>
        <dbReference type="Rhea" id="RHEA:46608"/>
        <dbReference type="Rhea" id="RHEA-COMP:11060"/>
        <dbReference type="Rhea" id="RHEA-COMP:11605"/>
        <dbReference type="ChEBI" id="CHEBI:15378"/>
        <dbReference type="ChEBI" id="CHEBI:30013"/>
        <dbReference type="ChEBI" id="CHEBI:30616"/>
        <dbReference type="ChEBI" id="CHEBI:61977"/>
        <dbReference type="ChEBI" id="CHEBI:456216"/>
        <dbReference type="EC" id="2.7.11.1"/>
    </reaction>
</comment>
<keyword evidence="5" id="KW-0597">Phosphoprotein</keyword>
<name>A0A8H4B647_MUCCL</name>
<evidence type="ECO:0000256" key="1">
    <source>
        <dbReference type="ARBA" id="ARBA00004496"/>
    </source>
</evidence>
<dbReference type="GO" id="GO:0035556">
    <property type="term" value="P:intracellular signal transduction"/>
    <property type="evidence" value="ECO:0007669"/>
    <property type="project" value="TreeGrafter"/>
</dbReference>
<dbReference type="Gene3D" id="1.10.510.10">
    <property type="entry name" value="Transferase(Phosphotransferase) domain 1"/>
    <property type="match status" value="1"/>
</dbReference>
<proteinExistence type="predicted"/>
<dbReference type="PANTHER" id="PTHR24346:SF51">
    <property type="entry name" value="PAS DOMAIN-CONTAINING SERINE_THREONINE-PROTEIN KINASE"/>
    <property type="match status" value="1"/>
</dbReference>
<gene>
    <name evidence="15" type="ORF">FB192DRAFT_1045219</name>
</gene>
<sequence>MDHNEESLHSFRFSSSNTFSIREELLQKKKRLHGTLPGHYATSELLINKATARNKTKTVGSPVISSSKHHFRKSTQLVAESPKRSISNGSSQSSQTTQSASTPPTTEDEEEEEEEEDTYVPHLHNRLKQQNQGILTTYDDWRIILTNSIAQDVLVSHLHHKMNEEQKLILVGKSVMDLIEPSYQNRLKSIIVKKRHELKRRDADEQQQNGGGAGMVLVCGNVIPIIKLDGTKSSASLWLKEKINESGSSVFIWIFEEVYESSITLTVDQQGTIESTLCEQGVLDLYDYSAQDIIGKKLDFLVPSLEMQCSTWQDNINKLRFFASQTKRGAQFPIIVRLLDEFTVQITSMPVIAGLMTIQSDGIIEGCNDIFVKYLFGFSQQDLVLKKNISQLLPQFPTLLKNLKRDDLLQQGLIINNTICRKLLPQQSMVNKQRLLTHTPNNQPLPILVALHRDGTPFEVQLQLKLVESSKQGEQQQQDEYALWISFDREIAFKRFGHHHLISQAPPEKQEKIAYSPTRTVLVIPPPPQTETKRSPSVISTSHDDTLLPEQQDADDKRAPPPQDIVYSAQTKSTSIDDYVILDSLGQGAYGLVKLAVKRNDPSQTKVVIKYVIKSRILVDCWTRDRKLGTVPVEIHILHTLRKYPHPHLGDMLDYFEDEDHYYIVMGLHGGGGMDLFDYIELNDHGIPEHEIRRIFKQIALGVRHLHEHNIVHRDIKDENVVLSDDGGLRLIDFGSAAYLKPGRKYETFVGTLDYAAPEILRGHTYSGKPQDVWALGILLFTLVYRENPFYDIDEIMGRELRIPFVLSEGSVDLISKMLERDVDKRIDIQQVLAHPWLLH</sequence>
<evidence type="ECO:0000256" key="4">
    <source>
        <dbReference type="ARBA" id="ARBA00022527"/>
    </source>
</evidence>
<comment type="catalytic activity">
    <reaction evidence="11">
        <text>L-seryl-[protein] + ATP = O-phospho-L-seryl-[protein] + ADP + H(+)</text>
        <dbReference type="Rhea" id="RHEA:17989"/>
        <dbReference type="Rhea" id="RHEA-COMP:9863"/>
        <dbReference type="Rhea" id="RHEA-COMP:11604"/>
        <dbReference type="ChEBI" id="CHEBI:15378"/>
        <dbReference type="ChEBI" id="CHEBI:29999"/>
        <dbReference type="ChEBI" id="CHEBI:30616"/>
        <dbReference type="ChEBI" id="CHEBI:83421"/>
        <dbReference type="ChEBI" id="CHEBI:456216"/>
        <dbReference type="EC" id="2.7.11.1"/>
    </reaction>
</comment>
<evidence type="ECO:0000313" key="15">
    <source>
        <dbReference type="EMBL" id="KAF1796026.1"/>
    </source>
</evidence>
<dbReference type="Gene3D" id="3.30.200.20">
    <property type="entry name" value="Phosphorylase Kinase, domain 1"/>
    <property type="match status" value="1"/>
</dbReference>
<dbReference type="PANTHER" id="PTHR24346">
    <property type="entry name" value="MAP/MICROTUBULE AFFINITY-REGULATING KINASE"/>
    <property type="match status" value="1"/>
</dbReference>
<dbReference type="GO" id="GO:0005634">
    <property type="term" value="C:nucleus"/>
    <property type="evidence" value="ECO:0007669"/>
    <property type="project" value="TreeGrafter"/>
</dbReference>
<feature type="compositionally biased region" description="Acidic residues" evidence="13">
    <location>
        <begin position="106"/>
        <end position="118"/>
    </location>
</feature>
<keyword evidence="8 15" id="KW-0418">Kinase</keyword>
<dbReference type="Pfam" id="PF00069">
    <property type="entry name" value="Pkinase"/>
    <property type="match status" value="1"/>
</dbReference>
<feature type="compositionally biased region" description="Polar residues" evidence="13">
    <location>
        <begin position="74"/>
        <end position="89"/>
    </location>
</feature>